<sequence length="331" mass="36718">MDRVLDTPAQLEFERAFYVGSYITGILYGVQLFMFFLSNYYLLSLSSESRRESLFYIVYGSVMLFLWTIASAANAEFGLLAWVDHRDVEGGPAQYIHDNLAAWYNTLGTVAGICMNFLADGLLLYRCYIIWGSTKKIIAFPVLIYFGAMAMSIILIYESALPGASFFKGTPLDFGVPYFWMTISLNIITTSLICGRLLAVRNRVRAILGEQHCTTYTGVVAVLLESALPSTVISYARNSPYSFAFLQIWADFYALMPQIIILRVAMGKAWSKATVASVSVLVFDHRTEKGKLNGSGDLELDLTAMQGTSLATDTTTVDSRPRSDKILAIAV</sequence>
<dbReference type="Proteomes" id="UP001221142">
    <property type="component" value="Unassembled WGS sequence"/>
</dbReference>
<name>A0AAD7FKZ5_9AGAR</name>
<feature type="transmembrane region" description="Helical" evidence="1">
    <location>
        <begin position="102"/>
        <end position="125"/>
    </location>
</feature>
<keyword evidence="3" id="KW-1185">Reference proteome</keyword>
<reference evidence="2" key="1">
    <citation type="submission" date="2023-03" db="EMBL/GenBank/DDBJ databases">
        <title>Massive genome expansion in bonnet fungi (Mycena s.s.) driven by repeated elements and novel gene families across ecological guilds.</title>
        <authorList>
            <consortium name="Lawrence Berkeley National Laboratory"/>
            <person name="Harder C.B."/>
            <person name="Miyauchi S."/>
            <person name="Viragh M."/>
            <person name="Kuo A."/>
            <person name="Thoen E."/>
            <person name="Andreopoulos B."/>
            <person name="Lu D."/>
            <person name="Skrede I."/>
            <person name="Drula E."/>
            <person name="Henrissat B."/>
            <person name="Morin E."/>
            <person name="Kohler A."/>
            <person name="Barry K."/>
            <person name="LaButti K."/>
            <person name="Morin E."/>
            <person name="Salamov A."/>
            <person name="Lipzen A."/>
            <person name="Mereny Z."/>
            <person name="Hegedus B."/>
            <person name="Baldrian P."/>
            <person name="Stursova M."/>
            <person name="Weitz H."/>
            <person name="Taylor A."/>
            <person name="Grigoriev I.V."/>
            <person name="Nagy L.G."/>
            <person name="Martin F."/>
            <person name="Kauserud H."/>
        </authorList>
    </citation>
    <scope>NUCLEOTIDE SEQUENCE</scope>
    <source>
        <strain evidence="2">9284</strain>
    </source>
</reference>
<feature type="transmembrane region" description="Helical" evidence="1">
    <location>
        <begin position="20"/>
        <end position="42"/>
    </location>
</feature>
<comment type="caution">
    <text evidence="2">The sequence shown here is derived from an EMBL/GenBank/DDBJ whole genome shotgun (WGS) entry which is preliminary data.</text>
</comment>
<keyword evidence="1" id="KW-0472">Membrane</keyword>
<feature type="transmembrane region" description="Helical" evidence="1">
    <location>
        <begin position="177"/>
        <end position="195"/>
    </location>
</feature>
<evidence type="ECO:0000313" key="3">
    <source>
        <dbReference type="Proteomes" id="UP001221142"/>
    </source>
</evidence>
<evidence type="ECO:0000256" key="1">
    <source>
        <dbReference type="SAM" id="Phobius"/>
    </source>
</evidence>
<gene>
    <name evidence="2" type="ORF">FB45DRAFT_1027761</name>
</gene>
<dbReference type="EMBL" id="JARKIF010000009">
    <property type="protein sequence ID" value="KAJ7630549.1"/>
    <property type="molecule type" value="Genomic_DNA"/>
</dbReference>
<dbReference type="AlphaFoldDB" id="A0AAD7FKZ5"/>
<feature type="transmembrane region" description="Helical" evidence="1">
    <location>
        <begin position="216"/>
        <end position="236"/>
    </location>
</feature>
<accession>A0AAD7FKZ5</accession>
<evidence type="ECO:0000313" key="2">
    <source>
        <dbReference type="EMBL" id="KAJ7630549.1"/>
    </source>
</evidence>
<protein>
    <submittedName>
        <fullName evidence="2">Uncharacterized protein</fullName>
    </submittedName>
</protein>
<feature type="transmembrane region" description="Helical" evidence="1">
    <location>
        <begin position="137"/>
        <end position="157"/>
    </location>
</feature>
<proteinExistence type="predicted"/>
<keyword evidence="1" id="KW-0812">Transmembrane</keyword>
<feature type="transmembrane region" description="Helical" evidence="1">
    <location>
        <begin position="54"/>
        <end position="82"/>
    </location>
</feature>
<feature type="transmembrane region" description="Helical" evidence="1">
    <location>
        <begin position="242"/>
        <end position="262"/>
    </location>
</feature>
<keyword evidence="1" id="KW-1133">Transmembrane helix</keyword>
<organism evidence="2 3">
    <name type="scientific">Roridomyces roridus</name>
    <dbReference type="NCBI Taxonomy" id="1738132"/>
    <lineage>
        <taxon>Eukaryota</taxon>
        <taxon>Fungi</taxon>
        <taxon>Dikarya</taxon>
        <taxon>Basidiomycota</taxon>
        <taxon>Agaricomycotina</taxon>
        <taxon>Agaricomycetes</taxon>
        <taxon>Agaricomycetidae</taxon>
        <taxon>Agaricales</taxon>
        <taxon>Marasmiineae</taxon>
        <taxon>Mycenaceae</taxon>
        <taxon>Roridomyces</taxon>
    </lineage>
</organism>